<dbReference type="Pfam" id="PF00557">
    <property type="entry name" value="Peptidase_M24"/>
    <property type="match status" value="1"/>
</dbReference>
<dbReference type="InterPro" id="IPR029149">
    <property type="entry name" value="Creatin/AminoP/Spt16_N"/>
</dbReference>
<evidence type="ECO:0000259" key="2">
    <source>
        <dbReference type="Pfam" id="PF01321"/>
    </source>
</evidence>
<dbReference type="InterPro" id="IPR050659">
    <property type="entry name" value="Peptidase_M24B"/>
</dbReference>
<reference evidence="4" key="1">
    <citation type="submission" date="2018-05" db="EMBL/GenBank/DDBJ databases">
        <title>Pseudarcicella sp. HME7025 Genome sequencing and assembly.</title>
        <authorList>
            <person name="Kim H."/>
            <person name="Kang H."/>
            <person name="Joh K."/>
        </authorList>
    </citation>
    <scope>NUCLEOTIDE SEQUENCE [LARGE SCALE GENOMIC DNA]</scope>
    <source>
        <strain evidence="4">HME7025</strain>
    </source>
</reference>
<proteinExistence type="predicted"/>
<dbReference type="GO" id="GO:0102009">
    <property type="term" value="F:proline dipeptidase activity"/>
    <property type="evidence" value="ECO:0007669"/>
    <property type="project" value="UniProtKB-EC"/>
</dbReference>
<organism evidence="3 4">
    <name type="scientific">Aquirufa nivalisilvae</name>
    <dbReference type="NCBI Taxonomy" id="2516557"/>
    <lineage>
        <taxon>Bacteria</taxon>
        <taxon>Pseudomonadati</taxon>
        <taxon>Bacteroidota</taxon>
        <taxon>Cytophagia</taxon>
        <taxon>Cytophagales</taxon>
        <taxon>Flectobacillaceae</taxon>
        <taxon>Aquirufa</taxon>
    </lineage>
</organism>
<dbReference type="EC" id="3.4.13.9" evidence="3"/>
<accession>A0A2S2DV44</accession>
<dbReference type="Gene3D" id="3.90.230.10">
    <property type="entry name" value="Creatinase/methionine aminopeptidase superfamily"/>
    <property type="match status" value="1"/>
</dbReference>
<dbReference type="PANTHER" id="PTHR46112:SF3">
    <property type="entry name" value="AMINOPEPTIDASE YPDF"/>
    <property type="match status" value="1"/>
</dbReference>
<dbReference type="Proteomes" id="UP000245468">
    <property type="component" value="Chromosome"/>
</dbReference>
<evidence type="ECO:0000313" key="4">
    <source>
        <dbReference type="Proteomes" id="UP000245468"/>
    </source>
</evidence>
<evidence type="ECO:0000259" key="1">
    <source>
        <dbReference type="Pfam" id="PF00557"/>
    </source>
</evidence>
<dbReference type="SUPFAM" id="SSF55920">
    <property type="entry name" value="Creatinase/aminopeptidase"/>
    <property type="match status" value="1"/>
</dbReference>
<dbReference type="SUPFAM" id="SSF53092">
    <property type="entry name" value="Creatinase/prolidase N-terminal domain"/>
    <property type="match status" value="1"/>
</dbReference>
<dbReference type="InterPro" id="IPR036005">
    <property type="entry name" value="Creatinase/aminopeptidase-like"/>
</dbReference>
<dbReference type="Pfam" id="PF01321">
    <property type="entry name" value="Creatinase_N"/>
    <property type="match status" value="1"/>
</dbReference>
<keyword evidence="3" id="KW-0224">Dipeptidase</keyword>
<keyword evidence="4" id="KW-1185">Reference proteome</keyword>
<dbReference type="KEGG" id="psez:HME7025_01066"/>
<protein>
    <submittedName>
        <fullName evidence="3">Xaa-Pro dipeptidase</fullName>
        <ecNumber evidence="3">3.4.13.9</ecNumber>
    </submittedName>
</protein>
<keyword evidence="3" id="KW-0645">Protease</keyword>
<dbReference type="PANTHER" id="PTHR46112">
    <property type="entry name" value="AMINOPEPTIDASE"/>
    <property type="match status" value="1"/>
</dbReference>
<dbReference type="RefSeq" id="WP_109322646.1">
    <property type="nucleotide sequence ID" value="NZ_CP029346.1"/>
</dbReference>
<dbReference type="EMBL" id="CP029346">
    <property type="protein sequence ID" value="AWL08930.1"/>
    <property type="molecule type" value="Genomic_DNA"/>
</dbReference>
<feature type="domain" description="Creatinase N-terminal" evidence="2">
    <location>
        <begin position="44"/>
        <end position="178"/>
    </location>
</feature>
<dbReference type="InterPro" id="IPR000994">
    <property type="entry name" value="Pept_M24"/>
</dbReference>
<dbReference type="InterPro" id="IPR000587">
    <property type="entry name" value="Creatinase_N"/>
</dbReference>
<feature type="domain" description="Peptidase M24" evidence="1">
    <location>
        <begin position="186"/>
        <end position="391"/>
    </location>
</feature>
<dbReference type="Gene3D" id="3.40.350.10">
    <property type="entry name" value="Creatinase/prolidase N-terminal domain"/>
    <property type="match status" value="1"/>
</dbReference>
<keyword evidence="3" id="KW-0378">Hydrolase</keyword>
<name>A0A2S2DV44_9BACT</name>
<dbReference type="OrthoDB" id="9806388at2"/>
<sequence length="409" mass="45044">MIHRRQFLQSSSLAFLAPSILMHSSQQVIPSTFNPISIQERKQRIEKAQSLLIKNNMRALVLDAGTSMEYFTGVKWYPSERSLLAVIPDKGELSFICPAFEEDRFSEINVISQQVRTWEEHENPFAMTIQLLKDLGIRSGKIAVEERTRFFIFDGLRKAGPTFQLVSGDPISIPCRMIKSPAEIALMQRANDITVEAIKAGIASLKEGMTPSDVSAKIAQVHRSMGAVHDFALVNIGVATSFPHGSSKAQILKQGDVVLLDVGCVVGGYSSDITRTIVFGQANDKQRKIWDLEKKSQAAGFAAAQLGRPCEEVDRASRKVLEDAGFGPGYRLPGLPHRTGHGIGMNGHEWGNMVKGNKDPLQIGMCFSIEPTIAIPGEFGIRLEDCVYMTADGPRWFSQPSPSIDAPFQ</sequence>
<gene>
    <name evidence="3" type="primary">pepQ</name>
    <name evidence="3" type="ORF">HME7025_01066</name>
</gene>
<dbReference type="AlphaFoldDB" id="A0A2S2DV44"/>
<evidence type="ECO:0000313" key="3">
    <source>
        <dbReference type="EMBL" id="AWL08930.1"/>
    </source>
</evidence>